<protein>
    <submittedName>
        <fullName evidence="1">Uncharacterized protein</fullName>
    </submittedName>
</protein>
<keyword evidence="2" id="KW-1185">Reference proteome</keyword>
<dbReference type="Proteomes" id="UP000694392">
    <property type="component" value="Unplaced"/>
</dbReference>
<dbReference type="GO" id="GO:0099536">
    <property type="term" value="P:synaptic signaling"/>
    <property type="evidence" value="ECO:0007669"/>
    <property type="project" value="TreeGrafter"/>
</dbReference>
<dbReference type="SUPFAM" id="SSF46966">
    <property type="entry name" value="Spectrin repeat"/>
    <property type="match status" value="1"/>
</dbReference>
<dbReference type="InterPro" id="IPR002017">
    <property type="entry name" value="Spectrin_repeat"/>
</dbReference>
<accession>A0A8D0GJA9</accession>
<dbReference type="GO" id="GO:0005886">
    <property type="term" value="C:plasma membrane"/>
    <property type="evidence" value="ECO:0007669"/>
    <property type="project" value="TreeGrafter"/>
</dbReference>
<dbReference type="PANTHER" id="PTHR12268:SF26">
    <property type="entry name" value="UTROPHIN"/>
    <property type="match status" value="1"/>
</dbReference>
<dbReference type="OMA" id="NTSWINM"/>
<dbReference type="GeneTree" id="ENSGT00940000153467"/>
<dbReference type="Ensembl" id="ENSSPUT00000007176.1">
    <property type="protein sequence ID" value="ENSSPUP00000006749.1"/>
    <property type="gene ID" value="ENSSPUG00000005198.1"/>
</dbReference>
<dbReference type="AlphaFoldDB" id="A0A8D0GJA9"/>
<reference evidence="1" key="1">
    <citation type="submission" date="2025-08" db="UniProtKB">
        <authorList>
            <consortium name="Ensembl"/>
        </authorList>
    </citation>
    <scope>IDENTIFICATION</scope>
</reference>
<dbReference type="InterPro" id="IPR050774">
    <property type="entry name" value="KCMF1/Dystrophin"/>
</dbReference>
<dbReference type="PANTHER" id="PTHR12268">
    <property type="entry name" value="E3 UBIQUITIN-PROTEIN LIGASE KCMF1"/>
    <property type="match status" value="1"/>
</dbReference>
<sequence length="163" mass="18916">MLSDSMQWNEQKREMEQLIGQFETHLHALLQAPKEMLIKQLSENKKFLQELHKGDITVNAFNDLSNKLLRDYSDDDTRKVKEITDHLNTSWINMNQRAGDRQNALEAELKIVQTSLKDLESFLKWMQEAETTVNVLADASQRENALQDSDSVGELKKQMKVRA</sequence>
<proteinExistence type="predicted"/>
<dbReference type="Pfam" id="PF00435">
    <property type="entry name" value="Spectrin"/>
    <property type="match status" value="1"/>
</dbReference>
<reference evidence="1" key="2">
    <citation type="submission" date="2025-09" db="UniProtKB">
        <authorList>
            <consortium name="Ensembl"/>
        </authorList>
    </citation>
    <scope>IDENTIFICATION</scope>
</reference>
<dbReference type="Gene3D" id="1.20.58.60">
    <property type="match status" value="1"/>
</dbReference>
<organism evidence="1 2">
    <name type="scientific">Sphenodon punctatus</name>
    <name type="common">Tuatara</name>
    <name type="synonym">Hatteria punctata</name>
    <dbReference type="NCBI Taxonomy" id="8508"/>
    <lineage>
        <taxon>Eukaryota</taxon>
        <taxon>Metazoa</taxon>
        <taxon>Chordata</taxon>
        <taxon>Craniata</taxon>
        <taxon>Vertebrata</taxon>
        <taxon>Euteleostomi</taxon>
        <taxon>Lepidosauria</taxon>
        <taxon>Sphenodontia</taxon>
        <taxon>Sphenodontidae</taxon>
        <taxon>Sphenodon</taxon>
    </lineage>
</organism>
<evidence type="ECO:0000313" key="1">
    <source>
        <dbReference type="Ensembl" id="ENSSPUP00000006749.1"/>
    </source>
</evidence>
<evidence type="ECO:0000313" key="2">
    <source>
        <dbReference type="Proteomes" id="UP000694392"/>
    </source>
</evidence>
<name>A0A8D0GJA9_SPHPU</name>
<dbReference type="GO" id="GO:0045202">
    <property type="term" value="C:synapse"/>
    <property type="evidence" value="ECO:0007669"/>
    <property type="project" value="GOC"/>
</dbReference>